<dbReference type="EMBL" id="KN551224">
    <property type="protein sequence ID" value="KHJ92651.1"/>
    <property type="molecule type" value="Genomic_DNA"/>
</dbReference>
<reference evidence="1 2" key="1">
    <citation type="submission" date="2014-03" db="EMBL/GenBank/DDBJ databases">
        <title>Draft genome of the hookworm Oesophagostomum dentatum.</title>
        <authorList>
            <person name="Mitreva M."/>
        </authorList>
    </citation>
    <scope>NUCLEOTIDE SEQUENCE [LARGE SCALE GENOMIC DNA]</scope>
    <source>
        <strain evidence="1 2">OD-Hann</strain>
    </source>
</reference>
<sequence>MMDPPPCGCIRLPTGKKKRCRKHRKVVELRHAADSESDEDKAIDGAITPDKVCAVGPAGVAVLVDIDKAETAEVGPRATLQNKQRMAGILIKGAHETPQFIPMEKVQKDAAGKPKYRHYTLGRLVRGHYGEAVFFADGQCPYDQYGDPKNMRVTGVDPALQKRIGDTVCLACEVEVNEKGMPIIKQIIGAEDVPKDKSAAVGVMNKNTDGIIVFIQTAGQKLGSSDNAPCVVCTPADKLAPGGVIGKAYQGKDGNIIVLPIGVNPTVPDQKVVGTMLQGTYRQPVYVKDVKRSECPSASNIAVVKGIEKEAKSRLQHIERADVAVQATVQNKTYKEILAVGVHTSCSLIEHI</sequence>
<protein>
    <submittedName>
        <fullName evidence="1">Uncharacterized protein</fullName>
    </submittedName>
</protein>
<organism evidence="1 2">
    <name type="scientific">Oesophagostomum dentatum</name>
    <name type="common">Nodular worm</name>
    <dbReference type="NCBI Taxonomy" id="61180"/>
    <lineage>
        <taxon>Eukaryota</taxon>
        <taxon>Metazoa</taxon>
        <taxon>Ecdysozoa</taxon>
        <taxon>Nematoda</taxon>
        <taxon>Chromadorea</taxon>
        <taxon>Rhabditida</taxon>
        <taxon>Rhabditina</taxon>
        <taxon>Rhabditomorpha</taxon>
        <taxon>Strongyloidea</taxon>
        <taxon>Strongylidae</taxon>
        <taxon>Oesophagostomum</taxon>
    </lineage>
</organism>
<accession>A0A0B1T963</accession>
<gene>
    <name evidence="1" type="ORF">OESDEN_07457</name>
</gene>
<dbReference type="OrthoDB" id="5857539at2759"/>
<keyword evidence="2" id="KW-1185">Reference proteome</keyword>
<evidence type="ECO:0000313" key="2">
    <source>
        <dbReference type="Proteomes" id="UP000053660"/>
    </source>
</evidence>
<dbReference type="AlphaFoldDB" id="A0A0B1T963"/>
<name>A0A0B1T963_OESDE</name>
<dbReference type="Proteomes" id="UP000053660">
    <property type="component" value="Unassembled WGS sequence"/>
</dbReference>
<proteinExistence type="predicted"/>
<evidence type="ECO:0000313" key="1">
    <source>
        <dbReference type="EMBL" id="KHJ92651.1"/>
    </source>
</evidence>